<dbReference type="GO" id="GO:0005576">
    <property type="term" value="C:extracellular region"/>
    <property type="evidence" value="ECO:0007669"/>
    <property type="project" value="UniProtKB-SubCell"/>
</dbReference>
<dbReference type="Proteomes" id="UP000193377">
    <property type="component" value="Unassembled WGS sequence"/>
</dbReference>
<dbReference type="Pfam" id="PF02415">
    <property type="entry name" value="Chlam_PMP"/>
    <property type="match status" value="3"/>
</dbReference>
<dbReference type="AlphaFoldDB" id="A0A076JKV8"/>
<comment type="subcellular location">
    <subcellularLocation>
        <location evidence="1">Cell envelope</location>
    </subcellularLocation>
    <subcellularLocation>
        <location evidence="2">Cell outer membrane</location>
    </subcellularLocation>
    <subcellularLocation>
        <location evidence="3">Secreted</location>
    </subcellularLocation>
</comment>
<comment type="caution">
    <text evidence="11">The sequence shown here is derived from an EMBL/GenBank/DDBJ whole genome shotgun (WGS) entry which is preliminary data.</text>
</comment>
<keyword evidence="4" id="KW-0964">Secreted</keyword>
<dbReference type="InterPro" id="IPR003368">
    <property type="entry name" value="POMP_repeat"/>
</dbReference>
<dbReference type="InterPro" id="IPR041033">
    <property type="entry name" value="SpaA_PFL_dom_1"/>
</dbReference>
<keyword evidence="8" id="KW-0812">Transmembrane</keyword>
<dbReference type="SUPFAM" id="SSF51126">
    <property type="entry name" value="Pectin lyase-like"/>
    <property type="match status" value="1"/>
</dbReference>
<dbReference type="Pfam" id="PF17802">
    <property type="entry name" value="SpaA"/>
    <property type="match status" value="3"/>
</dbReference>
<feature type="chain" id="PRO_5041521192" evidence="9">
    <location>
        <begin position="34"/>
        <end position="1195"/>
    </location>
</feature>
<evidence type="ECO:0000313" key="14">
    <source>
        <dbReference type="Proteomes" id="UP000470926"/>
    </source>
</evidence>
<evidence type="ECO:0000256" key="4">
    <source>
        <dbReference type="ARBA" id="ARBA00022525"/>
    </source>
</evidence>
<dbReference type="EMBL" id="WDFR01000001">
    <property type="protein sequence ID" value="KAB6032062.1"/>
    <property type="molecule type" value="Genomic_DNA"/>
</dbReference>
<dbReference type="GO" id="GO:0005975">
    <property type="term" value="P:carbohydrate metabolic process"/>
    <property type="evidence" value="ECO:0007669"/>
    <property type="project" value="UniProtKB-ARBA"/>
</dbReference>
<evidence type="ECO:0000256" key="1">
    <source>
        <dbReference type="ARBA" id="ARBA00004196"/>
    </source>
</evidence>
<proteinExistence type="predicted"/>
<dbReference type="RefSeq" id="WP_038444182.1">
    <property type="nucleotide sequence ID" value="NZ_CP007443.1"/>
</dbReference>
<dbReference type="InterPro" id="IPR013783">
    <property type="entry name" value="Ig-like_fold"/>
</dbReference>
<dbReference type="EMBL" id="LNKD01000001">
    <property type="protein sequence ID" value="OSG87563.1"/>
    <property type="molecule type" value="Genomic_DNA"/>
</dbReference>
<evidence type="ECO:0000256" key="3">
    <source>
        <dbReference type="ARBA" id="ARBA00004613"/>
    </source>
</evidence>
<keyword evidence="6 8" id="KW-0472">Membrane</keyword>
<evidence type="ECO:0000313" key="12">
    <source>
        <dbReference type="EMBL" id="OSG87563.1"/>
    </source>
</evidence>
<dbReference type="eggNOG" id="COG4932">
    <property type="taxonomic scope" value="Bacteria"/>
</dbReference>
<feature type="signal peptide" evidence="9">
    <location>
        <begin position="1"/>
        <end position="33"/>
    </location>
</feature>
<evidence type="ECO:0000313" key="13">
    <source>
        <dbReference type="Proteomes" id="UP000193377"/>
    </source>
</evidence>
<dbReference type="Gene3D" id="2.60.40.10">
    <property type="entry name" value="Immunoglobulins"/>
    <property type="match status" value="3"/>
</dbReference>
<reference evidence="12 13" key="1">
    <citation type="journal article" date="2016" name="Sci. Rep.">
        <title>Evaluation of genetic diversity among strains of the human gut commensal Bifidobacterium adolescentis.</title>
        <authorList>
            <person name="Duranti S."/>
            <person name="Milani C."/>
            <person name="Lugli G.A."/>
            <person name="Mancabelli L."/>
            <person name="Turroni F."/>
            <person name="Ferrario C."/>
            <person name="Mangifesta M."/>
            <person name="Viappiani A."/>
            <person name="Sanchez B."/>
            <person name="Margolles A."/>
            <person name="van Sinderen D."/>
            <person name="Ventura M."/>
        </authorList>
    </citation>
    <scope>NUCLEOTIDE SEQUENCE [LARGE SCALE GENOMIC DNA]</scope>
    <source>
        <strain evidence="12 13">487B</strain>
    </source>
</reference>
<reference evidence="11 14" key="2">
    <citation type="journal article" date="2019" name="Nat. Med.">
        <title>A library of human gut bacterial isolates paired with longitudinal multiomics data enables mechanistic microbiome research.</title>
        <authorList>
            <person name="Poyet M."/>
            <person name="Groussin M."/>
            <person name="Gibbons S.M."/>
            <person name="Avila-Pacheco J."/>
            <person name="Jiang X."/>
            <person name="Kearney S.M."/>
            <person name="Perrotta A.R."/>
            <person name="Berdy B."/>
            <person name="Zhao S."/>
            <person name="Lieberman T.D."/>
            <person name="Swanson P.K."/>
            <person name="Smith M."/>
            <person name="Roesemann S."/>
            <person name="Alexander J.E."/>
            <person name="Rich S.A."/>
            <person name="Livny J."/>
            <person name="Vlamakis H."/>
            <person name="Clish C."/>
            <person name="Bullock K."/>
            <person name="Deik A."/>
            <person name="Scott J."/>
            <person name="Pierce K.A."/>
            <person name="Xavier R.J."/>
            <person name="Alm E.J."/>
        </authorList>
    </citation>
    <scope>NUCLEOTIDE SEQUENCE [LARGE SCALE GENOMIC DNA]</scope>
    <source>
        <strain evidence="11 14">BIOML-A26</strain>
    </source>
</reference>
<dbReference type="NCBIfam" id="TIGR01376">
    <property type="entry name" value="POMP_repeat"/>
    <property type="match status" value="2"/>
</dbReference>
<evidence type="ECO:0000313" key="11">
    <source>
        <dbReference type="EMBL" id="KAB6032062.1"/>
    </source>
</evidence>
<evidence type="ECO:0000256" key="2">
    <source>
        <dbReference type="ARBA" id="ARBA00004442"/>
    </source>
</evidence>
<feature type="domain" description="SpaA-like prealbumin fold" evidence="10">
    <location>
        <begin position="758"/>
        <end position="808"/>
    </location>
</feature>
<accession>A0A076JKV8</accession>
<dbReference type="InterPro" id="IPR011050">
    <property type="entry name" value="Pectin_lyase_fold/virulence"/>
</dbReference>
<sequence length="1195" mass="123968">MQTQKPMQRLARRIRTLVGCVALCGLAVVSITAALPGGVASSASAYADDSIPAQTAKAVERHVIVSDGNFETLRDAIGQALPSVTTVVELSGDYEAPTSFDKSYITIPDKADVRISVPDGSNASLRRAEGSVSTYTLFSLKDNESSLAISGDFTYHDSFTMAYVGKGCSLTINGGTFSNNSATGNGGLIYANGGTLTINGGTFTGNSTSNGNGGAIYANNTTTTINGGTFTSNSATGNGNHTGGGGAIYANNGTLAVTGANVMFSNNTATCKTGTYSIGGGAIYAFDATMSISNGAQFTNNKAITGGRLGGGGAIWVKGSLTIGGATFSNNSHDPVGGWHFGGGAIFMSGLTVDGSSKNQTKSTLTIIKATFTGNEAKNTFDLGGGQYGDGGAVFLGWNSTMILQGQQGEISFTDNKAARLGGAVYTEEDTVTYMAQSFMSNNTTGHFGGGLWLCPSGQGISSKGNSVIAVNNTANLEDDRYANGTLASLDSRKAPISGAAGDDFAIMSPTKPGISNSYELSSTGWGNDENTQVVHWYQDGTLTKYTDGLSIDSLLNDADHDNKGLSVASNSTRYASGTEEYSSGIISSKNTSGIKDANGVVQCSGNTADCVQSVGVTLKATMDTATAQSYEQKAAVVFTGNHSDNAGGAFGSNGAVVFASPYNAAWRKVSTQDLQSSQSTKSGDSSDPQALAGSEWTLIIKQSQISTNSAQGQNAYMTSNGKPTPYFSEAINTANCNRDKTSCWALSDSNDPDPTWTLTIKDNSGYDENSADGEFNLSNLAGGTFTLTETEAPKGYYISTKTYTFTTGDTVKGFPNIQVDGKDLSKSSTGVPQIGDDAIPTSIAWNKVDLQSKSKIDGSVWQLLKKSGDAYTAVDGYKEVKDCTSGDCATSTDKDATAGGFRLDGLTAGEYQLKETTVPTGYVDTDEVKARTYDFVIPDSTSQTATPDTNNVTLIDGVYVVLLKDGSTSKFDAASKTNVVGNDRKTGSVVWNKVSAEDADKKLSGSEWQLQIKNGDDWIALSYNAVAAGSVKWQQPSGTALPTTITDCAAQGCRGADADADSGAFKLSGLGWGTYRLIETKAPSGFVLPDKKTTWYEFTIDAEHAGDTAIALHPSTGDGSSASALLTPARTDDGQGQRSNAIANVPVAAQLPLTGGRTDRAWLLGGLAICLLALLGNALYRRMAGGGSDSRLAS</sequence>
<protein>
    <submittedName>
        <fullName evidence="12">Cna protein B-type domain-containing protein</fullName>
    </submittedName>
</protein>
<dbReference type="eggNOG" id="COG2885">
    <property type="taxonomic scope" value="Bacteria"/>
</dbReference>
<keyword evidence="7" id="KW-0998">Cell outer membrane</keyword>
<dbReference type="KEGG" id="badl:BADO_0446"/>
<dbReference type="GO" id="GO:0009279">
    <property type="term" value="C:cell outer membrane"/>
    <property type="evidence" value="ECO:0007669"/>
    <property type="project" value="UniProtKB-SubCell"/>
</dbReference>
<evidence type="ECO:0000259" key="10">
    <source>
        <dbReference type="Pfam" id="PF17802"/>
    </source>
</evidence>
<evidence type="ECO:0000256" key="6">
    <source>
        <dbReference type="ARBA" id="ARBA00023136"/>
    </source>
</evidence>
<keyword evidence="5 9" id="KW-0732">Signal</keyword>
<feature type="transmembrane region" description="Helical" evidence="8">
    <location>
        <begin position="1162"/>
        <end position="1181"/>
    </location>
</feature>
<feature type="domain" description="SpaA-like prealbumin fold" evidence="10">
    <location>
        <begin position="843"/>
        <end position="942"/>
    </location>
</feature>
<evidence type="ECO:0000256" key="8">
    <source>
        <dbReference type="SAM" id="Phobius"/>
    </source>
</evidence>
<dbReference type="Proteomes" id="UP000470926">
    <property type="component" value="Unassembled WGS sequence"/>
</dbReference>
<evidence type="ECO:0000256" key="5">
    <source>
        <dbReference type="ARBA" id="ARBA00022729"/>
    </source>
</evidence>
<gene>
    <name evidence="12" type="ORF">B0487_0481</name>
    <name evidence="11" type="ORF">GA542_02465</name>
</gene>
<feature type="domain" description="SpaA-like prealbumin fold" evidence="10">
    <location>
        <begin position="988"/>
        <end position="1105"/>
    </location>
</feature>
<organism evidence="11 14">
    <name type="scientific">Bifidobacterium adolescentis</name>
    <dbReference type="NCBI Taxonomy" id="1680"/>
    <lineage>
        <taxon>Bacteria</taxon>
        <taxon>Bacillati</taxon>
        <taxon>Actinomycetota</taxon>
        <taxon>Actinomycetes</taxon>
        <taxon>Bifidobacteriales</taxon>
        <taxon>Bifidobacteriaceae</taxon>
        <taxon>Bifidobacterium</taxon>
    </lineage>
</organism>
<evidence type="ECO:0000256" key="7">
    <source>
        <dbReference type="ARBA" id="ARBA00023237"/>
    </source>
</evidence>
<evidence type="ECO:0000256" key="9">
    <source>
        <dbReference type="SAM" id="SignalP"/>
    </source>
</evidence>
<name>A0A076JKV8_BIFAD</name>
<keyword evidence="8" id="KW-1133">Transmembrane helix</keyword>